<evidence type="ECO:0000256" key="2">
    <source>
        <dbReference type="SAM" id="Phobius"/>
    </source>
</evidence>
<keyword evidence="2" id="KW-0812">Transmembrane</keyword>
<sequence>MKTQRVKRILLPILFSLLLVFVFIPFSQTQALANLPSPTQEFYVYDEANIIDGQVAQYIVQTNEELFRQTGAQVVVAVINSLEGENLDEYSNQLYRHWGIGDAQKNNGVLLLVALEERMVRIEVGYGLEGAIPDGRAGEIRDRYILPNFQQQQYSQGILQGFQGIINLVQEEYQVDITPQESPYIEEQQEPQEARQGLGIIQKIIIAIVILVFIFIDFTFFGGMITFSLFRGASRGGFGGGRGQGGNRGGGGSSGGGGASGGW</sequence>
<dbReference type="PANTHER" id="PTHR30373:SF2">
    <property type="entry name" value="UPF0603 PROTEIN YGCG"/>
    <property type="match status" value="1"/>
</dbReference>
<name>A0AAE3HE34_9FIRM</name>
<dbReference type="Pfam" id="PF04536">
    <property type="entry name" value="TPM_phosphatase"/>
    <property type="match status" value="1"/>
</dbReference>
<keyword evidence="5" id="KW-1185">Reference proteome</keyword>
<dbReference type="PANTHER" id="PTHR30373">
    <property type="entry name" value="UPF0603 PROTEIN YGCG"/>
    <property type="match status" value="1"/>
</dbReference>
<feature type="region of interest" description="Disordered" evidence="1">
    <location>
        <begin position="240"/>
        <end position="263"/>
    </location>
</feature>
<dbReference type="AlphaFoldDB" id="A0AAE3HE34"/>
<evidence type="ECO:0000313" key="5">
    <source>
        <dbReference type="Proteomes" id="UP001205748"/>
    </source>
</evidence>
<dbReference type="InterPro" id="IPR007621">
    <property type="entry name" value="TPM_dom"/>
</dbReference>
<feature type="transmembrane region" description="Helical" evidence="2">
    <location>
        <begin position="204"/>
        <end position="230"/>
    </location>
</feature>
<reference evidence="4" key="1">
    <citation type="submission" date="2022-07" db="EMBL/GenBank/DDBJ databases">
        <title>Enhanced cultured diversity of the mouse gut microbiota enables custom-made synthetic communities.</title>
        <authorList>
            <person name="Afrizal A."/>
        </authorList>
    </citation>
    <scope>NUCLEOTIDE SEQUENCE</scope>
    <source>
        <strain evidence="4">DSM 28593</strain>
    </source>
</reference>
<dbReference type="Proteomes" id="UP001205748">
    <property type="component" value="Unassembled WGS sequence"/>
</dbReference>
<accession>A0AAE3HE34</accession>
<protein>
    <submittedName>
        <fullName evidence="4">TPM domain-containing protein</fullName>
    </submittedName>
</protein>
<evidence type="ECO:0000259" key="3">
    <source>
        <dbReference type="Pfam" id="PF04536"/>
    </source>
</evidence>
<evidence type="ECO:0000313" key="4">
    <source>
        <dbReference type="EMBL" id="MCR1897744.1"/>
    </source>
</evidence>
<keyword evidence="2" id="KW-0472">Membrane</keyword>
<evidence type="ECO:0000256" key="1">
    <source>
        <dbReference type="SAM" id="MobiDB-lite"/>
    </source>
</evidence>
<dbReference type="EMBL" id="JANKAS010000001">
    <property type="protein sequence ID" value="MCR1897744.1"/>
    <property type="molecule type" value="Genomic_DNA"/>
</dbReference>
<dbReference type="Gene3D" id="3.10.310.50">
    <property type="match status" value="1"/>
</dbReference>
<proteinExistence type="predicted"/>
<comment type="caution">
    <text evidence="4">The sequence shown here is derived from an EMBL/GenBank/DDBJ whole genome shotgun (WGS) entry which is preliminary data.</text>
</comment>
<keyword evidence="2" id="KW-1133">Transmembrane helix</keyword>
<gene>
    <name evidence="4" type="ORF">NSA47_01915</name>
</gene>
<organism evidence="4 5">
    <name type="scientific">Irregularibacter muris</name>
    <dbReference type="NCBI Taxonomy" id="1796619"/>
    <lineage>
        <taxon>Bacteria</taxon>
        <taxon>Bacillati</taxon>
        <taxon>Bacillota</taxon>
        <taxon>Clostridia</taxon>
        <taxon>Eubacteriales</taxon>
        <taxon>Eubacteriaceae</taxon>
        <taxon>Irregularibacter</taxon>
    </lineage>
</organism>
<feature type="domain" description="TPM" evidence="3">
    <location>
        <begin position="44"/>
        <end position="167"/>
    </location>
</feature>